<keyword evidence="7" id="KW-0482">Metalloprotease</keyword>
<evidence type="ECO:0000256" key="6">
    <source>
        <dbReference type="ARBA" id="ARBA00022833"/>
    </source>
</evidence>
<dbReference type="PANTHER" id="PTHR11533:SF299">
    <property type="entry name" value="AMINOPEPTIDASE"/>
    <property type="match status" value="1"/>
</dbReference>
<dbReference type="SUPFAM" id="SSF63737">
    <property type="entry name" value="Leukotriene A4 hydrolase N-terminal domain"/>
    <property type="match status" value="1"/>
</dbReference>
<gene>
    <name evidence="10" type="ORF">M9Y10_024912</name>
</gene>
<comment type="similarity">
    <text evidence="2">Belongs to the peptidase M1 family.</text>
</comment>
<evidence type="ECO:0000256" key="7">
    <source>
        <dbReference type="ARBA" id="ARBA00023049"/>
    </source>
</evidence>
<evidence type="ECO:0000256" key="4">
    <source>
        <dbReference type="ARBA" id="ARBA00022723"/>
    </source>
</evidence>
<reference evidence="10 11" key="1">
    <citation type="submission" date="2024-04" db="EMBL/GenBank/DDBJ databases">
        <title>Tritrichomonas musculus Genome.</title>
        <authorList>
            <person name="Alves-Ferreira E."/>
            <person name="Grigg M."/>
            <person name="Lorenzi H."/>
            <person name="Galac M."/>
        </authorList>
    </citation>
    <scope>NUCLEOTIDE SEQUENCE [LARGE SCALE GENOMIC DNA]</scope>
    <source>
        <strain evidence="10 11">EAF2021</strain>
    </source>
</reference>
<name>A0ABR2HBK0_9EUKA</name>
<feature type="domain" description="Peptidase M1 membrane alanine aminopeptidase" evidence="8">
    <location>
        <begin position="217"/>
        <end position="419"/>
    </location>
</feature>
<dbReference type="Pfam" id="PF01433">
    <property type="entry name" value="Peptidase_M1"/>
    <property type="match status" value="1"/>
</dbReference>
<evidence type="ECO:0000256" key="3">
    <source>
        <dbReference type="ARBA" id="ARBA00022670"/>
    </source>
</evidence>
<dbReference type="EMBL" id="JAPFFF010000034">
    <property type="protein sequence ID" value="KAK8843838.1"/>
    <property type="molecule type" value="Genomic_DNA"/>
</dbReference>
<comment type="caution">
    <text evidence="10">The sequence shown here is derived from an EMBL/GenBank/DDBJ whole genome shotgun (WGS) entry which is preliminary data.</text>
</comment>
<dbReference type="SUPFAM" id="SSF55486">
    <property type="entry name" value="Metalloproteases ('zincins'), catalytic domain"/>
    <property type="match status" value="1"/>
</dbReference>
<evidence type="ECO:0000256" key="5">
    <source>
        <dbReference type="ARBA" id="ARBA00022801"/>
    </source>
</evidence>
<protein>
    <submittedName>
        <fullName evidence="10">Uncharacterized protein</fullName>
    </submittedName>
</protein>
<sequence length="557" mass="64013">MTERLSQDYIPTHYDLFLHIKENKNACKASVTITFKKNANSDSAYLNLGKNITIDSITQNNTPLKYIVEYPNLVISCQENSNIDLSTYPVTINYIVKPNLHKKTGFFNINHCYFTDFEPNLAKKLLPCFDDPIVRSTFSVKLRIPQNLTGLSNMPIQSVLEMGNEKEITFMKTPPICCYLLCICVGLFDFISGKTKNNLPVKFYSKEGNSQYFGELLNVAIFAIEWMESKMGVNFELPHLQLISHSCISCGMENYGLITLPNYKEHTESKSCQLVVAHEIVHQWFGDLVSIKWWDSLWLNEGFAEFYQYLILYDMTHSEKIWVKLNDDELCDALSHFRSGVIVPPPDQIDFEDMFGALTYDKGCTVVKMFCDLVGKDNFFIVCSKWLSEYKNKSVDLSDFVSLVNSTLNKDYSSFFNCWLKFVGFPALAVKEVVANDKFVGIEINQVTYNGCCYEFKLPIKYEINGEIKKLDILIDGNFKKVDVEFDWIVVNDNNQSLCFVVYSKVLFKKLVDVRKSGKLMENDIYLIGKSIRKGSIPELIDDEIVKLAGQYFKNDF</sequence>
<evidence type="ECO:0000256" key="2">
    <source>
        <dbReference type="ARBA" id="ARBA00010136"/>
    </source>
</evidence>
<dbReference type="PANTHER" id="PTHR11533">
    <property type="entry name" value="PROTEASE M1 ZINC METALLOPROTEASE"/>
    <property type="match status" value="1"/>
</dbReference>
<dbReference type="CDD" id="cd09601">
    <property type="entry name" value="M1_APN-Q_like"/>
    <property type="match status" value="1"/>
</dbReference>
<proteinExistence type="inferred from homology"/>
<dbReference type="Gene3D" id="2.60.40.1730">
    <property type="entry name" value="tricorn interacting facor f3 domain"/>
    <property type="match status" value="1"/>
</dbReference>
<dbReference type="InterPro" id="IPR042097">
    <property type="entry name" value="Aminopeptidase_N-like_N_sf"/>
</dbReference>
<dbReference type="Gene3D" id="1.10.390.10">
    <property type="entry name" value="Neutral Protease Domain 2"/>
    <property type="match status" value="1"/>
</dbReference>
<dbReference type="InterPro" id="IPR014782">
    <property type="entry name" value="Peptidase_M1_dom"/>
</dbReference>
<keyword evidence="6" id="KW-0862">Zinc</keyword>
<evidence type="ECO:0000256" key="1">
    <source>
        <dbReference type="ARBA" id="ARBA00001947"/>
    </source>
</evidence>
<comment type="cofactor">
    <cofactor evidence="1">
        <name>Zn(2+)</name>
        <dbReference type="ChEBI" id="CHEBI:29105"/>
    </cofactor>
</comment>
<feature type="domain" description="Aminopeptidase N-like N-terminal" evidence="9">
    <location>
        <begin position="11"/>
        <end position="180"/>
    </location>
</feature>
<evidence type="ECO:0000259" key="9">
    <source>
        <dbReference type="Pfam" id="PF17900"/>
    </source>
</evidence>
<organism evidence="10 11">
    <name type="scientific">Tritrichomonas musculus</name>
    <dbReference type="NCBI Taxonomy" id="1915356"/>
    <lineage>
        <taxon>Eukaryota</taxon>
        <taxon>Metamonada</taxon>
        <taxon>Parabasalia</taxon>
        <taxon>Tritrichomonadida</taxon>
        <taxon>Tritrichomonadidae</taxon>
        <taxon>Tritrichomonas</taxon>
    </lineage>
</organism>
<dbReference type="InterPro" id="IPR045357">
    <property type="entry name" value="Aminopeptidase_N-like_N"/>
</dbReference>
<keyword evidence="5" id="KW-0378">Hydrolase</keyword>
<accession>A0ABR2HBK0</accession>
<dbReference type="InterPro" id="IPR034016">
    <property type="entry name" value="M1_APN-typ"/>
</dbReference>
<dbReference type="InterPro" id="IPR050344">
    <property type="entry name" value="Peptidase_M1_aminopeptidases"/>
</dbReference>
<dbReference type="InterPro" id="IPR027268">
    <property type="entry name" value="Peptidase_M4/M1_CTD_sf"/>
</dbReference>
<keyword evidence="3" id="KW-0645">Protease</keyword>
<dbReference type="Pfam" id="PF17900">
    <property type="entry name" value="Peptidase_M1_N"/>
    <property type="match status" value="1"/>
</dbReference>
<dbReference type="Proteomes" id="UP001470230">
    <property type="component" value="Unassembled WGS sequence"/>
</dbReference>
<keyword evidence="11" id="KW-1185">Reference proteome</keyword>
<keyword evidence="4" id="KW-0479">Metal-binding</keyword>
<dbReference type="PRINTS" id="PR00756">
    <property type="entry name" value="ALADIPTASE"/>
</dbReference>
<evidence type="ECO:0000313" key="10">
    <source>
        <dbReference type="EMBL" id="KAK8843838.1"/>
    </source>
</evidence>
<evidence type="ECO:0000313" key="11">
    <source>
        <dbReference type="Proteomes" id="UP001470230"/>
    </source>
</evidence>
<evidence type="ECO:0000259" key="8">
    <source>
        <dbReference type="Pfam" id="PF01433"/>
    </source>
</evidence>
<dbReference type="InterPro" id="IPR001930">
    <property type="entry name" value="Peptidase_M1"/>
</dbReference>